<evidence type="ECO:0000313" key="2">
    <source>
        <dbReference type="WBParaSite" id="nRc.2.0.1.t08897-RA"/>
    </source>
</evidence>
<reference evidence="2" key="1">
    <citation type="submission" date="2022-11" db="UniProtKB">
        <authorList>
            <consortium name="WormBaseParasite"/>
        </authorList>
    </citation>
    <scope>IDENTIFICATION</scope>
</reference>
<dbReference type="Proteomes" id="UP000887565">
    <property type="component" value="Unplaced"/>
</dbReference>
<evidence type="ECO:0000313" key="1">
    <source>
        <dbReference type="Proteomes" id="UP000887565"/>
    </source>
</evidence>
<sequence length="97" mass="11089">MLVKKMLQFPTLKVTLLWMKRGTLKPTLWDRDTLCESVIWKVCFKKSSQGFTILLKGFVRCARAVPALVNVGVGVITPTRAQRKLPENAFKLKNKKK</sequence>
<dbReference type="AlphaFoldDB" id="A0A915I434"/>
<organism evidence="1 2">
    <name type="scientific">Romanomermis culicivorax</name>
    <name type="common">Nematode worm</name>
    <dbReference type="NCBI Taxonomy" id="13658"/>
    <lineage>
        <taxon>Eukaryota</taxon>
        <taxon>Metazoa</taxon>
        <taxon>Ecdysozoa</taxon>
        <taxon>Nematoda</taxon>
        <taxon>Enoplea</taxon>
        <taxon>Dorylaimia</taxon>
        <taxon>Mermithida</taxon>
        <taxon>Mermithoidea</taxon>
        <taxon>Mermithidae</taxon>
        <taxon>Romanomermis</taxon>
    </lineage>
</organism>
<proteinExistence type="predicted"/>
<protein>
    <submittedName>
        <fullName evidence="2">Ribosomal protein S11</fullName>
    </submittedName>
</protein>
<dbReference type="WBParaSite" id="nRc.2.0.1.t08897-RA">
    <property type="protein sequence ID" value="nRc.2.0.1.t08897-RA"/>
    <property type="gene ID" value="nRc.2.0.1.g08897"/>
</dbReference>
<keyword evidence="1" id="KW-1185">Reference proteome</keyword>
<accession>A0A915I434</accession>
<name>A0A915I434_ROMCU</name>